<reference evidence="1" key="1">
    <citation type="submission" date="2018-05" db="EMBL/GenBank/DDBJ databases">
        <authorList>
            <person name="Lanie J.A."/>
            <person name="Ng W.-L."/>
            <person name="Kazmierczak K.M."/>
            <person name="Andrzejewski T.M."/>
            <person name="Davidsen T.M."/>
            <person name="Wayne K.J."/>
            <person name="Tettelin H."/>
            <person name="Glass J.I."/>
            <person name="Rusch D."/>
            <person name="Podicherti R."/>
            <person name="Tsui H.-C.T."/>
            <person name="Winkler M.E."/>
        </authorList>
    </citation>
    <scope>NUCLEOTIDE SEQUENCE</scope>
</reference>
<evidence type="ECO:0008006" key="2">
    <source>
        <dbReference type="Google" id="ProtNLM"/>
    </source>
</evidence>
<sequence>VVYRDDYEIEGWTGSWTADELIQLVCRTSNGQLSENEVRRLFGKAFNEATE</sequence>
<gene>
    <name evidence="1" type="ORF">METZ01_LOCUS55850</name>
</gene>
<protein>
    <recommendedName>
        <fullName evidence="2">Glycosyl transferase family 3 N-terminal domain-containing protein</fullName>
    </recommendedName>
</protein>
<accession>A0A381SG86</accession>
<organism evidence="1">
    <name type="scientific">marine metagenome</name>
    <dbReference type="NCBI Taxonomy" id="408172"/>
    <lineage>
        <taxon>unclassified sequences</taxon>
        <taxon>metagenomes</taxon>
        <taxon>ecological metagenomes</taxon>
    </lineage>
</organism>
<dbReference type="EMBL" id="UINC01003062">
    <property type="protein sequence ID" value="SVA02996.1"/>
    <property type="molecule type" value="Genomic_DNA"/>
</dbReference>
<dbReference type="AlphaFoldDB" id="A0A381SG86"/>
<feature type="non-terminal residue" evidence="1">
    <location>
        <position position="1"/>
    </location>
</feature>
<proteinExistence type="predicted"/>
<name>A0A381SG86_9ZZZZ</name>
<evidence type="ECO:0000313" key="1">
    <source>
        <dbReference type="EMBL" id="SVA02996.1"/>
    </source>
</evidence>